<dbReference type="Proteomes" id="UP000566663">
    <property type="component" value="Unassembled WGS sequence"/>
</dbReference>
<reference evidence="3 4" key="1">
    <citation type="submission" date="2020-08" db="EMBL/GenBank/DDBJ databases">
        <title>Genomic Encyclopedia of Type Strains, Phase IV (KMG-IV): sequencing the most valuable type-strain genomes for metagenomic binning, comparative biology and taxonomic classification.</title>
        <authorList>
            <person name="Goeker M."/>
        </authorList>
    </citation>
    <scope>NUCLEOTIDE SEQUENCE [LARGE SCALE GENOMIC DNA]</scope>
    <source>
        <strain evidence="3 4">DSM 25335</strain>
    </source>
</reference>
<comment type="caution">
    <text evidence="3">The sequence shown here is derived from an EMBL/GenBank/DDBJ whole genome shotgun (WGS) entry which is preliminary data.</text>
</comment>
<protein>
    <submittedName>
        <fullName evidence="3">Uncharacterized protein</fullName>
    </submittedName>
</protein>
<dbReference type="Pfam" id="PF17963">
    <property type="entry name" value="Big_9"/>
    <property type="match status" value="1"/>
</dbReference>
<name>A0A7W8I066_9CAUL</name>
<feature type="signal peptide" evidence="2">
    <location>
        <begin position="1"/>
        <end position="25"/>
    </location>
</feature>
<dbReference type="InterPro" id="IPR013783">
    <property type="entry name" value="Ig-like_fold"/>
</dbReference>
<dbReference type="EMBL" id="JACHFZ010000007">
    <property type="protein sequence ID" value="MBB5293156.1"/>
    <property type="molecule type" value="Genomic_DNA"/>
</dbReference>
<dbReference type="SUPFAM" id="SSF49299">
    <property type="entry name" value="PKD domain"/>
    <property type="match status" value="1"/>
</dbReference>
<dbReference type="RefSeq" id="WP_183256256.1">
    <property type="nucleotide sequence ID" value="NZ_BAAAFF010000002.1"/>
</dbReference>
<evidence type="ECO:0000313" key="4">
    <source>
        <dbReference type="Proteomes" id="UP000566663"/>
    </source>
</evidence>
<evidence type="ECO:0000256" key="1">
    <source>
        <dbReference type="SAM" id="MobiDB-lite"/>
    </source>
</evidence>
<keyword evidence="2" id="KW-0732">Signal</keyword>
<feature type="compositionally biased region" description="Low complexity" evidence="1">
    <location>
        <begin position="24"/>
        <end position="40"/>
    </location>
</feature>
<evidence type="ECO:0000256" key="2">
    <source>
        <dbReference type="SAM" id="SignalP"/>
    </source>
</evidence>
<feature type="chain" id="PRO_5030997055" evidence="2">
    <location>
        <begin position="26"/>
        <end position="134"/>
    </location>
</feature>
<evidence type="ECO:0000313" key="3">
    <source>
        <dbReference type="EMBL" id="MBB5293156.1"/>
    </source>
</evidence>
<keyword evidence="4" id="KW-1185">Reference proteome</keyword>
<organism evidence="3 4">
    <name type="scientific">Brevundimonas basaltis</name>
    <dbReference type="NCBI Taxonomy" id="472166"/>
    <lineage>
        <taxon>Bacteria</taxon>
        <taxon>Pseudomonadati</taxon>
        <taxon>Pseudomonadota</taxon>
        <taxon>Alphaproteobacteria</taxon>
        <taxon>Caulobacterales</taxon>
        <taxon>Caulobacteraceae</taxon>
        <taxon>Brevundimonas</taxon>
    </lineage>
</organism>
<accession>A0A7W8I066</accession>
<dbReference type="Gene3D" id="2.60.40.10">
    <property type="entry name" value="Immunoglobulins"/>
    <property type="match status" value="1"/>
</dbReference>
<proteinExistence type="predicted"/>
<feature type="compositionally biased region" description="Polar residues" evidence="1">
    <location>
        <begin position="49"/>
        <end position="58"/>
    </location>
</feature>
<dbReference type="InterPro" id="IPR035986">
    <property type="entry name" value="PKD_dom_sf"/>
</dbReference>
<dbReference type="AlphaFoldDB" id="A0A7W8I066"/>
<gene>
    <name evidence="3" type="ORF">HNQ67_002702</name>
</gene>
<dbReference type="PROSITE" id="PS51257">
    <property type="entry name" value="PROKAR_LIPOPROTEIN"/>
    <property type="match status" value="1"/>
</dbReference>
<feature type="region of interest" description="Disordered" evidence="1">
    <location>
        <begin position="21"/>
        <end position="59"/>
    </location>
</feature>
<sequence>MRTLRRSAVILAGVALASPAGPVSAQAQSPSGASCASAAAKGNRPPAASLQSTASSVGETADRAVTLTVAATDPDRDELTYDYNVTGGRLIGAGSTVRWDLRGVQPRTYTVTVTVDDGRGCSASDSLNVSVDRW</sequence>